<dbReference type="Proteomes" id="UP000280792">
    <property type="component" value="Unassembled WGS sequence"/>
</dbReference>
<feature type="domain" description="Peptidase C39-like" evidence="1">
    <location>
        <begin position="55"/>
        <end position="159"/>
    </location>
</feature>
<reference evidence="2 3" key="2">
    <citation type="submission" date="2018-12" db="EMBL/GenBank/DDBJ databases">
        <title>Simiduia agarivorans gen. nov., sp. nov., a marine, agarolytic bacterium isolated from shallow coastal water from Keelung, Taiwan.</title>
        <authorList>
            <person name="Shieh W.Y."/>
        </authorList>
    </citation>
    <scope>NUCLEOTIDE SEQUENCE [LARGE SCALE GENOMIC DNA]</scope>
    <source>
        <strain evidence="2 3">GTF-13</strain>
    </source>
</reference>
<dbReference type="NCBIfam" id="NF033920">
    <property type="entry name" value="C39_PA2778_fam"/>
    <property type="match status" value="1"/>
</dbReference>
<evidence type="ECO:0000313" key="3">
    <source>
        <dbReference type="Proteomes" id="UP000280792"/>
    </source>
</evidence>
<proteinExistence type="predicted"/>
<evidence type="ECO:0000259" key="1">
    <source>
        <dbReference type="Pfam" id="PF13529"/>
    </source>
</evidence>
<dbReference type="AlphaFoldDB" id="A0A3P3VQR9"/>
<reference evidence="2 3" key="1">
    <citation type="submission" date="2018-08" db="EMBL/GenBank/DDBJ databases">
        <authorList>
            <person name="Khan S.A."/>
        </authorList>
    </citation>
    <scope>NUCLEOTIDE SEQUENCE [LARGE SCALE GENOMIC DNA]</scope>
    <source>
        <strain evidence="2 3">GTF-13</strain>
    </source>
</reference>
<gene>
    <name evidence="2" type="ORF">D0544_02480</name>
</gene>
<dbReference type="InterPro" id="IPR039564">
    <property type="entry name" value="Peptidase_C39-like"/>
</dbReference>
<comment type="caution">
    <text evidence="2">The sequence shown here is derived from an EMBL/GenBank/DDBJ whole genome shotgun (WGS) entry which is preliminary data.</text>
</comment>
<dbReference type="InterPro" id="IPR011990">
    <property type="entry name" value="TPR-like_helical_dom_sf"/>
</dbReference>
<dbReference type="SUPFAM" id="SSF48452">
    <property type="entry name" value="TPR-like"/>
    <property type="match status" value="1"/>
</dbReference>
<dbReference type="PROSITE" id="PS51257">
    <property type="entry name" value="PROKAR_LIPOPROTEIN"/>
    <property type="match status" value="1"/>
</dbReference>
<keyword evidence="3" id="KW-1185">Reference proteome</keyword>
<organism evidence="2 3">
    <name type="scientific">Aestuariirhabdus litorea</name>
    <dbReference type="NCBI Taxonomy" id="2528527"/>
    <lineage>
        <taxon>Bacteria</taxon>
        <taxon>Pseudomonadati</taxon>
        <taxon>Pseudomonadota</taxon>
        <taxon>Gammaproteobacteria</taxon>
        <taxon>Oceanospirillales</taxon>
        <taxon>Aestuariirhabdaceae</taxon>
        <taxon>Aestuariirhabdus</taxon>
    </lineage>
</organism>
<dbReference type="Gene3D" id="3.90.70.10">
    <property type="entry name" value="Cysteine proteinases"/>
    <property type="match status" value="1"/>
</dbReference>
<dbReference type="Pfam" id="PF13529">
    <property type="entry name" value="Peptidase_C39_2"/>
    <property type="match status" value="1"/>
</dbReference>
<dbReference type="Gene3D" id="1.25.40.10">
    <property type="entry name" value="Tetratricopeptide repeat domain"/>
    <property type="match status" value="1"/>
</dbReference>
<name>A0A3P3VQR9_9GAMM</name>
<accession>A0A3P3VQR9</accession>
<dbReference type="EMBL" id="QWEZ01000001">
    <property type="protein sequence ID" value="RRJ84006.1"/>
    <property type="molecule type" value="Genomic_DNA"/>
</dbReference>
<evidence type="ECO:0000313" key="2">
    <source>
        <dbReference type="EMBL" id="RRJ84006.1"/>
    </source>
</evidence>
<protein>
    <recommendedName>
        <fullName evidence="1">Peptidase C39-like domain-containing protein</fullName>
    </recommendedName>
</protein>
<sequence>MPRPPCPVTGTVMAGALARVAALLAIALLMGCASRPDSIDTTGLASLTPHRQLDNIPYFPQIEDQCGPASLATLLAAQGVDISAEALRGKVYIPGKEGAVTTEMIARARRYGMLTYVLRPELSDLLMEVDAGHPVLVLQNLAFDWMPRWHFSVVVGYDLPRQTISLRSGEELNHEIGFELFLKIWRRADSWAMVALPAGQLPATARRTATLRAANDLEQVGESRAALQVYQSIIERWPDADTAYFGAGNSAYALGQYRASQRFFSAYLRQQPSAAAGWNNLAYSLVALECRSQALAAIGCAVKQAPGNPAIQESEAELRKRLPLPSTASDCPQVQCPLE</sequence>